<dbReference type="Proteomes" id="UP000008311">
    <property type="component" value="Unassembled WGS sequence"/>
</dbReference>
<accession>B9R9L7</accession>
<dbReference type="InterPro" id="IPR012337">
    <property type="entry name" value="RNaseH-like_sf"/>
</dbReference>
<proteinExistence type="predicted"/>
<dbReference type="GO" id="GO:0004523">
    <property type="term" value="F:RNA-DNA hybrid ribonuclease activity"/>
    <property type="evidence" value="ECO:0007669"/>
    <property type="project" value="InterPro"/>
</dbReference>
<dbReference type="GO" id="GO:0003676">
    <property type="term" value="F:nucleic acid binding"/>
    <property type="evidence" value="ECO:0007669"/>
    <property type="project" value="InterPro"/>
</dbReference>
<name>B9R9L7_RICCO</name>
<evidence type="ECO:0000313" key="3">
    <source>
        <dbReference type="Proteomes" id="UP000008311"/>
    </source>
</evidence>
<dbReference type="SUPFAM" id="SSF53098">
    <property type="entry name" value="Ribonuclease H-like"/>
    <property type="match status" value="1"/>
</dbReference>
<dbReference type="InterPro" id="IPR002156">
    <property type="entry name" value="RNaseH_domain"/>
</dbReference>
<dbReference type="AlphaFoldDB" id="B9R9L7"/>
<gene>
    <name evidence="2" type="ORF">RCOM_1498610</name>
</gene>
<dbReference type="EMBL" id="EQ973773">
    <property type="protein sequence ID" value="EEF51494.1"/>
    <property type="molecule type" value="Genomic_DNA"/>
</dbReference>
<sequence length="192" mass="21253">MNCLPTKTALQSRRVEGQDFVSWWTEVTKKCSLEGMTFFGMVFIPLGPCKMRCDAAVFVESNKLGLGCIIRDDSGRFIAAAKHNSMRVRLIPSIAEALSCREGLSWLKSLLGQHNVIVDSDSQVLIHAINNSRSDLSEFGLVVDDCISIAKDIVSEPSSSFPCKSCWFVIWSCLSEQCSSFLLDVLAFDSNQ</sequence>
<dbReference type="PANTHER" id="PTHR47074:SF11">
    <property type="entry name" value="REVERSE TRANSCRIPTASE-LIKE PROTEIN"/>
    <property type="match status" value="1"/>
</dbReference>
<feature type="domain" description="RNase H type-1" evidence="1">
    <location>
        <begin position="53"/>
        <end position="152"/>
    </location>
</feature>
<dbReference type="Pfam" id="PF13456">
    <property type="entry name" value="RVT_3"/>
    <property type="match status" value="1"/>
</dbReference>
<dbReference type="PANTHER" id="PTHR47074">
    <property type="entry name" value="BNAC02G40300D PROTEIN"/>
    <property type="match status" value="1"/>
</dbReference>
<protein>
    <recommendedName>
        <fullName evidence="1">RNase H type-1 domain-containing protein</fullName>
    </recommendedName>
</protein>
<dbReference type="CDD" id="cd06222">
    <property type="entry name" value="RNase_H_like"/>
    <property type="match status" value="1"/>
</dbReference>
<dbReference type="InParanoid" id="B9R9L7"/>
<dbReference type="InterPro" id="IPR052929">
    <property type="entry name" value="RNase_H-like_EbsB-rel"/>
</dbReference>
<evidence type="ECO:0000313" key="2">
    <source>
        <dbReference type="EMBL" id="EEF51494.1"/>
    </source>
</evidence>
<evidence type="ECO:0000259" key="1">
    <source>
        <dbReference type="Pfam" id="PF13456"/>
    </source>
</evidence>
<organism evidence="2 3">
    <name type="scientific">Ricinus communis</name>
    <name type="common">Castor bean</name>
    <dbReference type="NCBI Taxonomy" id="3988"/>
    <lineage>
        <taxon>Eukaryota</taxon>
        <taxon>Viridiplantae</taxon>
        <taxon>Streptophyta</taxon>
        <taxon>Embryophyta</taxon>
        <taxon>Tracheophyta</taxon>
        <taxon>Spermatophyta</taxon>
        <taxon>Magnoliopsida</taxon>
        <taxon>eudicotyledons</taxon>
        <taxon>Gunneridae</taxon>
        <taxon>Pentapetalae</taxon>
        <taxon>rosids</taxon>
        <taxon>fabids</taxon>
        <taxon>Malpighiales</taxon>
        <taxon>Euphorbiaceae</taxon>
        <taxon>Acalyphoideae</taxon>
        <taxon>Acalypheae</taxon>
        <taxon>Ricinus</taxon>
    </lineage>
</organism>
<dbReference type="InterPro" id="IPR036397">
    <property type="entry name" value="RNaseH_sf"/>
</dbReference>
<keyword evidence="3" id="KW-1185">Reference proteome</keyword>
<reference evidence="3" key="1">
    <citation type="journal article" date="2010" name="Nat. Biotechnol.">
        <title>Draft genome sequence of the oilseed species Ricinus communis.</title>
        <authorList>
            <person name="Chan A.P."/>
            <person name="Crabtree J."/>
            <person name="Zhao Q."/>
            <person name="Lorenzi H."/>
            <person name="Orvis J."/>
            <person name="Puiu D."/>
            <person name="Melake-Berhan A."/>
            <person name="Jones K.M."/>
            <person name="Redman J."/>
            <person name="Chen G."/>
            <person name="Cahoon E.B."/>
            <person name="Gedil M."/>
            <person name="Stanke M."/>
            <person name="Haas B.J."/>
            <person name="Wortman J.R."/>
            <person name="Fraser-Liggett C.M."/>
            <person name="Ravel J."/>
            <person name="Rabinowicz P.D."/>
        </authorList>
    </citation>
    <scope>NUCLEOTIDE SEQUENCE [LARGE SCALE GENOMIC DNA]</scope>
    <source>
        <strain evidence="3">cv. Hale</strain>
    </source>
</reference>
<dbReference type="eggNOG" id="ENOG502SFRN">
    <property type="taxonomic scope" value="Eukaryota"/>
</dbReference>
<dbReference type="Gene3D" id="3.30.420.10">
    <property type="entry name" value="Ribonuclease H-like superfamily/Ribonuclease H"/>
    <property type="match status" value="1"/>
</dbReference>
<dbReference type="InterPro" id="IPR044730">
    <property type="entry name" value="RNase_H-like_dom_plant"/>
</dbReference>